<dbReference type="PANTHER" id="PTHR39515">
    <property type="entry name" value="CONSERVED PROTEIN"/>
    <property type="match status" value="1"/>
</dbReference>
<accession>A0A1J5SVK7</accession>
<dbReference type="SUPFAM" id="SSF46785">
    <property type="entry name" value="Winged helix' DNA-binding domain"/>
    <property type="match status" value="1"/>
</dbReference>
<dbReference type="PROSITE" id="PS50995">
    <property type="entry name" value="HTH_MARR_2"/>
    <property type="match status" value="1"/>
</dbReference>
<dbReference type="GO" id="GO:0003700">
    <property type="term" value="F:DNA-binding transcription factor activity"/>
    <property type="evidence" value="ECO:0007669"/>
    <property type="project" value="InterPro"/>
</dbReference>
<feature type="domain" description="HTH marR-type" evidence="4">
    <location>
        <begin position="18"/>
        <end position="150"/>
    </location>
</feature>
<reference evidence="5" key="1">
    <citation type="submission" date="2016-10" db="EMBL/GenBank/DDBJ databases">
        <title>Sequence of Gallionella enrichment culture.</title>
        <authorList>
            <person name="Poehlein A."/>
            <person name="Muehling M."/>
            <person name="Daniel R."/>
        </authorList>
    </citation>
    <scope>NUCLEOTIDE SEQUENCE</scope>
</reference>
<dbReference type="EMBL" id="MLJW01000034">
    <property type="protein sequence ID" value="OIR08061.1"/>
    <property type="molecule type" value="Genomic_DNA"/>
</dbReference>
<dbReference type="PRINTS" id="PR00598">
    <property type="entry name" value="HTHMARR"/>
</dbReference>
<dbReference type="InterPro" id="IPR036390">
    <property type="entry name" value="WH_DNA-bd_sf"/>
</dbReference>
<dbReference type="GO" id="GO:0003677">
    <property type="term" value="F:DNA binding"/>
    <property type="evidence" value="ECO:0007669"/>
    <property type="project" value="UniProtKB-KW"/>
</dbReference>
<organism evidence="5">
    <name type="scientific">mine drainage metagenome</name>
    <dbReference type="NCBI Taxonomy" id="410659"/>
    <lineage>
        <taxon>unclassified sequences</taxon>
        <taxon>metagenomes</taxon>
        <taxon>ecological metagenomes</taxon>
    </lineage>
</organism>
<dbReference type="AlphaFoldDB" id="A0A1J5SVK7"/>
<evidence type="ECO:0000259" key="4">
    <source>
        <dbReference type="PROSITE" id="PS50995"/>
    </source>
</evidence>
<dbReference type="Gene3D" id="1.10.10.10">
    <property type="entry name" value="Winged helix-like DNA-binding domain superfamily/Winged helix DNA-binding domain"/>
    <property type="match status" value="1"/>
</dbReference>
<dbReference type="PANTHER" id="PTHR39515:SF2">
    <property type="entry name" value="HTH-TYPE TRANSCRIPTIONAL REGULATOR RV0880"/>
    <property type="match status" value="1"/>
</dbReference>
<dbReference type="InterPro" id="IPR036388">
    <property type="entry name" value="WH-like_DNA-bd_sf"/>
</dbReference>
<keyword evidence="1" id="KW-0805">Transcription regulation</keyword>
<keyword evidence="2" id="KW-0238">DNA-binding</keyword>
<dbReference type="SMART" id="SM00347">
    <property type="entry name" value="HTH_MARR"/>
    <property type="match status" value="1"/>
</dbReference>
<dbReference type="InterPro" id="IPR023187">
    <property type="entry name" value="Tscrpt_reg_MarR-type_CS"/>
</dbReference>
<keyword evidence="3" id="KW-0804">Transcription</keyword>
<gene>
    <name evidence="5" type="ORF">GALL_99260</name>
</gene>
<dbReference type="PROSITE" id="PS01117">
    <property type="entry name" value="HTH_MARR_1"/>
    <property type="match status" value="1"/>
</dbReference>
<evidence type="ECO:0000313" key="5">
    <source>
        <dbReference type="EMBL" id="OIR08061.1"/>
    </source>
</evidence>
<protein>
    <submittedName>
        <fullName evidence="5">MarR family protein</fullName>
    </submittedName>
</protein>
<dbReference type="Pfam" id="PF12802">
    <property type="entry name" value="MarR_2"/>
    <property type="match status" value="1"/>
</dbReference>
<name>A0A1J5SVK7_9ZZZZ</name>
<evidence type="ECO:0000256" key="1">
    <source>
        <dbReference type="ARBA" id="ARBA00023015"/>
    </source>
</evidence>
<evidence type="ECO:0000256" key="3">
    <source>
        <dbReference type="ARBA" id="ARBA00023163"/>
    </source>
</evidence>
<dbReference type="InterPro" id="IPR000835">
    <property type="entry name" value="HTH_MarR-typ"/>
</dbReference>
<sequence>MKWHDQAMQTLTDTPSLPETVVAALIQSVGQLLRRVRADANPGGLNLSQTSVLGLLNENGAMTPADLARAQAITPQSMGAILNGLERQGLVERHRHPRDGRQILISLTERGQDAKRTRSMAKQAWLLAAIARLDPEQQRTLLAAAAILRDLSRP</sequence>
<evidence type="ECO:0000256" key="2">
    <source>
        <dbReference type="ARBA" id="ARBA00023125"/>
    </source>
</evidence>
<proteinExistence type="predicted"/>
<comment type="caution">
    <text evidence="5">The sequence shown here is derived from an EMBL/GenBank/DDBJ whole genome shotgun (WGS) entry which is preliminary data.</text>
</comment>
<dbReference type="InterPro" id="IPR052526">
    <property type="entry name" value="HTH-type_Bedaq_tolerance"/>
</dbReference>